<evidence type="ECO:0000256" key="7">
    <source>
        <dbReference type="ARBA" id="ARBA00022679"/>
    </source>
</evidence>
<evidence type="ECO:0000256" key="4">
    <source>
        <dbReference type="ARBA" id="ARBA00011935"/>
    </source>
</evidence>
<dbReference type="EC" id="2.1.1.320" evidence="4"/>
<evidence type="ECO:0000256" key="1">
    <source>
        <dbReference type="ARBA" id="ARBA00004173"/>
    </source>
</evidence>
<dbReference type="Proteomes" id="UP000076837">
    <property type="component" value="Unassembled WGS sequence"/>
</dbReference>
<evidence type="ECO:0000256" key="13">
    <source>
        <dbReference type="ARBA" id="ARBA00048612"/>
    </source>
</evidence>
<comment type="catalytic activity">
    <reaction evidence="13">
        <text>L-arginyl-[protein] + 2 S-adenosyl-L-methionine = N(omega),N(omega)'-dimethyl-L-arginyl-[protein] + 2 S-adenosyl-L-homocysteine + 2 H(+)</text>
        <dbReference type="Rhea" id="RHEA:48108"/>
        <dbReference type="Rhea" id="RHEA-COMP:10532"/>
        <dbReference type="Rhea" id="RHEA-COMP:11992"/>
        <dbReference type="ChEBI" id="CHEBI:15378"/>
        <dbReference type="ChEBI" id="CHEBI:29965"/>
        <dbReference type="ChEBI" id="CHEBI:57856"/>
        <dbReference type="ChEBI" id="CHEBI:59789"/>
        <dbReference type="ChEBI" id="CHEBI:88221"/>
        <dbReference type="EC" id="2.1.1.320"/>
    </reaction>
</comment>
<dbReference type="SUPFAM" id="SSF82171">
    <property type="entry name" value="DPP6 N-terminal domain-like"/>
    <property type="match status" value="1"/>
</dbReference>
<dbReference type="Pfam" id="PF00326">
    <property type="entry name" value="Peptidase_S9"/>
    <property type="match status" value="1"/>
</dbReference>
<dbReference type="SUPFAM" id="SSF53335">
    <property type="entry name" value="S-adenosyl-L-methionine-dependent methyltransferases"/>
    <property type="match status" value="1"/>
</dbReference>
<dbReference type="InterPro" id="IPR029063">
    <property type="entry name" value="SAM-dependent_MTases_sf"/>
</dbReference>
<dbReference type="EMBL" id="JYNV01000076">
    <property type="protein sequence ID" value="KZM27201.1"/>
    <property type="molecule type" value="Genomic_DNA"/>
</dbReference>
<dbReference type="GO" id="GO:0004252">
    <property type="term" value="F:serine-type endopeptidase activity"/>
    <property type="evidence" value="ECO:0007669"/>
    <property type="project" value="TreeGrafter"/>
</dbReference>
<dbReference type="SUPFAM" id="SSF53474">
    <property type="entry name" value="alpha/beta-Hydrolases"/>
    <property type="match status" value="1"/>
</dbReference>
<name>A0A163KRV9_DIDRA</name>
<keyword evidence="9" id="KW-0378">Hydrolase</keyword>
<evidence type="ECO:0000256" key="3">
    <source>
        <dbReference type="ARBA" id="ARBA00010040"/>
    </source>
</evidence>
<gene>
    <name evidence="16" type="ORF">ST47_g1611</name>
</gene>
<dbReference type="InterPro" id="IPR029058">
    <property type="entry name" value="AB_hydrolase_fold"/>
</dbReference>
<keyword evidence="5" id="KW-0489">Methyltransferase</keyword>
<dbReference type="GO" id="GO:0005739">
    <property type="term" value="C:mitochondrion"/>
    <property type="evidence" value="ECO:0007669"/>
    <property type="project" value="UniProtKB-SubCell"/>
</dbReference>
<dbReference type="PANTHER" id="PTHR42776">
    <property type="entry name" value="SERINE PEPTIDASE S9 FAMILY MEMBER"/>
    <property type="match status" value="1"/>
</dbReference>
<protein>
    <recommendedName>
        <fullName evidence="4">type II protein arginine methyltransferase</fullName>
        <ecNumber evidence="4">2.1.1.320</ecNumber>
    </recommendedName>
    <alternativeName>
        <fullName evidence="12">Dipeptidyl-peptidase V</fullName>
    </alternativeName>
</protein>
<reference evidence="16 17" key="1">
    <citation type="journal article" date="2016" name="Sci. Rep.">
        <title>Draft genome sequencing and secretome analysis of fungal phytopathogen Ascochyta rabiei provides insight into the necrotrophic effector repertoire.</title>
        <authorList>
            <person name="Verma S."/>
            <person name="Gazara R.K."/>
            <person name="Nizam S."/>
            <person name="Parween S."/>
            <person name="Chattopadhyay D."/>
            <person name="Verma P.K."/>
        </authorList>
    </citation>
    <scope>NUCLEOTIDE SEQUENCE [LARGE SCALE GENOMIC DNA]</scope>
    <source>
        <strain evidence="16 17">ArDII</strain>
    </source>
</reference>
<evidence type="ECO:0000259" key="15">
    <source>
        <dbReference type="Pfam" id="PF00326"/>
    </source>
</evidence>
<evidence type="ECO:0000256" key="9">
    <source>
        <dbReference type="ARBA" id="ARBA00022801"/>
    </source>
</evidence>
<dbReference type="FunFam" id="3.40.50.1820:FF:000028">
    <property type="entry name" value="S9 family peptidase"/>
    <property type="match status" value="1"/>
</dbReference>
<dbReference type="GO" id="GO:0032259">
    <property type="term" value="P:methylation"/>
    <property type="evidence" value="ECO:0007669"/>
    <property type="project" value="UniProtKB-KW"/>
</dbReference>
<evidence type="ECO:0000256" key="10">
    <source>
        <dbReference type="ARBA" id="ARBA00022825"/>
    </source>
</evidence>
<proteinExistence type="inferred from homology"/>
<accession>A0A163KRV9</accession>
<dbReference type="GO" id="GO:0035243">
    <property type="term" value="F:protein-arginine omega-N symmetric methyltransferase activity"/>
    <property type="evidence" value="ECO:0007669"/>
    <property type="project" value="UniProtKB-EC"/>
</dbReference>
<dbReference type="Gene3D" id="3.40.50.12710">
    <property type="match status" value="1"/>
</dbReference>
<dbReference type="STRING" id="5454.A0A163KRV9"/>
<keyword evidence="17" id="KW-1185">Reference proteome</keyword>
<feature type="region of interest" description="Disordered" evidence="14">
    <location>
        <begin position="33"/>
        <end position="66"/>
    </location>
</feature>
<evidence type="ECO:0000256" key="5">
    <source>
        <dbReference type="ARBA" id="ARBA00022603"/>
    </source>
</evidence>
<dbReference type="FunFam" id="3.40.50.12710:FF:000002">
    <property type="entry name" value="Protein arginine methyltransferase NDUFAF7"/>
    <property type="match status" value="1"/>
</dbReference>
<dbReference type="GO" id="GO:0006508">
    <property type="term" value="P:proteolysis"/>
    <property type="evidence" value="ECO:0007669"/>
    <property type="project" value="UniProtKB-KW"/>
</dbReference>
<evidence type="ECO:0000256" key="14">
    <source>
        <dbReference type="SAM" id="MobiDB-lite"/>
    </source>
</evidence>
<dbReference type="InterPro" id="IPR001375">
    <property type="entry name" value="Peptidase_S9_cat"/>
</dbReference>
<dbReference type="InterPro" id="IPR038375">
    <property type="entry name" value="NDUFAF7_sf"/>
</dbReference>
<evidence type="ECO:0000256" key="12">
    <source>
        <dbReference type="ARBA" id="ARBA00032829"/>
    </source>
</evidence>
<keyword evidence="6" id="KW-0645">Protease</keyword>
<comment type="similarity">
    <text evidence="2">Belongs to the NDUFAF7 family.</text>
</comment>
<evidence type="ECO:0000256" key="2">
    <source>
        <dbReference type="ARBA" id="ARBA00005891"/>
    </source>
</evidence>
<keyword evidence="8" id="KW-0732">Signal</keyword>
<keyword evidence="11" id="KW-0496">Mitochondrion</keyword>
<dbReference type="Pfam" id="PF02636">
    <property type="entry name" value="Methyltransf_28"/>
    <property type="match status" value="1"/>
</dbReference>
<evidence type="ECO:0000256" key="8">
    <source>
        <dbReference type="ARBA" id="ARBA00022729"/>
    </source>
</evidence>
<feature type="compositionally biased region" description="Basic and acidic residues" evidence="14">
    <location>
        <begin position="46"/>
        <end position="58"/>
    </location>
</feature>
<dbReference type="Gene3D" id="3.40.50.1820">
    <property type="entry name" value="alpha/beta hydrolase"/>
    <property type="match status" value="1"/>
</dbReference>
<evidence type="ECO:0000313" key="16">
    <source>
        <dbReference type="EMBL" id="KZM27201.1"/>
    </source>
</evidence>
<dbReference type="InterPro" id="IPR003788">
    <property type="entry name" value="NDUFAF7"/>
</dbReference>
<evidence type="ECO:0000313" key="17">
    <source>
        <dbReference type="Proteomes" id="UP000076837"/>
    </source>
</evidence>
<sequence>MDSPLATQLFRQLFSHRAAQCVGRGARPALTSARVPQLQRRGKATRLGEGETSRESRWTPRKKAFPQERTEEFDRYPMVTSDMLRSRKERPRRVKMLMRDFIEDSLYNPSYGYFSKQVVIFSPGDPFNFNGMKSEHEFFQQLRHRYTDFEDALDMQEPNELRQLWHTPTELFSPYYGEALARYLVEDYKYNFFPYQDLIIYEMGAGNGTMMLNILDYIRDVHPDVYERTKYRIIEISSQLADLQQKGLGHSAYARGHSDKVEIVNRSIFDWNQYVSSPCYFLALEVFDNFAHDALKYDSETGSPYQSHVVVDPRGELFEYYSRTLDPVATQFLARRHAACETYPHPLQGSRLMQSLRSLVPFRTNLSQPEYIPTRLMQFFHILASKFPNHKLISSDFNKLGEAVEGINAPVVQTRYKRQMIPVSTPLVHQGYFDILFPTDFEVMEPMYTAITGKFARTYTHEDFMAGRADIAETSTKNGDNPLVSWYKNASVMITIYLSNKAAITNPTMIFVLQQRLCNKQVQLHHYVVEDSAWLGRLSNHDALEEPASDRHHHGARFTLIVHLIVHSYTFAAIVTGFGRGAAWQLQYCRDLTTSSRQLTPSISRQPLSIPPARRCLHSTSASPEHETDHMAAKFTPEVLLSAPRRSEGIPNSDASKVLYSVSTYSFTDHAKKSEIRVLDVASQQTSLITDDKSASEPTWIDDDTILLLRSGDDGVTNVVIGKADSFDSDNYIAGTIEGPVGDLKIYRLSDDQIAFAVSGKAKPDGSLYNPEKAEKPHTSGRLYKSMFVRHWDHYVTENKNAIWLGKLTKKNGKFESSALKNALKGSNLESPIDPFGGKDHFDISQNGLVFTAKDPDLNPALHTRTHIYISACANSKFWDHVDDWSSDTPEIQQVELAKAHGFEGACTSPVWSHSGKMIAFLGMRTDGYESDKNQAFIIHGYSNQLNPPTLLYASKDGKGKWDRSPQSIAWSPDDWHLYLTAEEHGRTNLFHAGPPKRPGEDSPFPSVLVKGGNVADVKVLESGNIFISSNSLIENSLYSFVPVSDHKNHDDTYTLPVSDGSSDSEADSLTARYISSNTRSGSMFGLSRSQISEIHWDGAAHNTSVHAWVVKPSNFSSDKKYPLAYLIHGGPQGAWEDSWSTRWNPAVFAEQGYVVICPNPTGSTSYGQAFTDAIQGQWGGLPYQDLVLGFDWIKKNLSYVDTKRSVALGASYGGYMMNWIQGHPLGRHFSALVTHDGVFSMASQMSSEELYFPKHDLHGLPWKNREGWEQWDPSKHTEHWSTPHLIIHSELDYRLLIGEGLAAFHTLQSRGVESQFLTFPDENHWVLKPENSLLWHRTVFDFINPKVGLTPLSDAGEGEEV</sequence>
<evidence type="ECO:0000256" key="11">
    <source>
        <dbReference type="ARBA" id="ARBA00023128"/>
    </source>
</evidence>
<evidence type="ECO:0000256" key="6">
    <source>
        <dbReference type="ARBA" id="ARBA00022670"/>
    </source>
</evidence>
<comment type="caution">
    <text evidence="16">The sequence shown here is derived from an EMBL/GenBank/DDBJ whole genome shotgun (WGS) entry which is preliminary data.</text>
</comment>
<comment type="subcellular location">
    <subcellularLocation>
        <location evidence="1">Mitochondrion</location>
    </subcellularLocation>
</comment>
<keyword evidence="7" id="KW-0808">Transferase</keyword>
<keyword evidence="10" id="KW-0720">Serine protease</keyword>
<dbReference type="PANTHER" id="PTHR42776:SF13">
    <property type="entry name" value="DIPEPTIDYL-PEPTIDASE 5"/>
    <property type="match status" value="1"/>
</dbReference>
<organism evidence="16 17">
    <name type="scientific">Didymella rabiei</name>
    <name type="common">Chickpea ascochyta blight fungus</name>
    <name type="synonym">Mycosphaerella rabiei</name>
    <dbReference type="NCBI Taxonomy" id="5454"/>
    <lineage>
        <taxon>Eukaryota</taxon>
        <taxon>Fungi</taxon>
        <taxon>Dikarya</taxon>
        <taxon>Ascomycota</taxon>
        <taxon>Pezizomycotina</taxon>
        <taxon>Dothideomycetes</taxon>
        <taxon>Pleosporomycetidae</taxon>
        <taxon>Pleosporales</taxon>
        <taxon>Pleosporineae</taxon>
        <taxon>Didymellaceae</taxon>
        <taxon>Ascochyta</taxon>
    </lineage>
</organism>
<feature type="domain" description="Peptidase S9 prolyl oligopeptidase catalytic" evidence="15">
    <location>
        <begin position="1140"/>
        <end position="1348"/>
    </location>
</feature>
<comment type="similarity">
    <text evidence="3">Belongs to the peptidase S9C family.</text>
</comment>